<reference evidence="3 4" key="1">
    <citation type="submission" date="2016-01" db="EMBL/GenBank/DDBJ databases">
        <title>Complete Genome Sequence of Paenibacillus yonginensis DCY84, a novel Plant Growth-Promoting Bacteria with Elicitation of Induced Systemic Resistance.</title>
        <authorList>
            <person name="Kim Y.J."/>
            <person name="Yang D.C."/>
            <person name="Sukweenadhi J."/>
        </authorList>
    </citation>
    <scope>NUCLEOTIDE SEQUENCE [LARGE SCALE GENOMIC DNA]</scope>
    <source>
        <strain evidence="3 4">DCY84</strain>
    </source>
</reference>
<dbReference type="Gene3D" id="3.40.50.720">
    <property type="entry name" value="NAD(P)-binding Rossmann-like Domain"/>
    <property type="match status" value="1"/>
</dbReference>
<dbReference type="PRINTS" id="PR00081">
    <property type="entry name" value="GDHRDH"/>
</dbReference>
<proteinExistence type="inferred from homology"/>
<evidence type="ECO:0000313" key="4">
    <source>
        <dbReference type="Proteomes" id="UP000092573"/>
    </source>
</evidence>
<keyword evidence="4" id="KW-1185">Reference proteome</keyword>
<accession>A0A1B1N3Z3</accession>
<dbReference type="SUPFAM" id="SSF51735">
    <property type="entry name" value="NAD(P)-binding Rossmann-fold domains"/>
    <property type="match status" value="1"/>
</dbReference>
<dbReference type="InterPro" id="IPR002347">
    <property type="entry name" value="SDR_fam"/>
</dbReference>
<evidence type="ECO:0000256" key="2">
    <source>
        <dbReference type="RuleBase" id="RU000363"/>
    </source>
</evidence>
<dbReference type="PRINTS" id="PR00080">
    <property type="entry name" value="SDRFAMILY"/>
</dbReference>
<dbReference type="KEGG" id="pyg:AWM70_17515"/>
<keyword evidence="1" id="KW-0560">Oxidoreductase</keyword>
<gene>
    <name evidence="3" type="ORF">AWM70_17515</name>
</gene>
<dbReference type="PANTHER" id="PTHR43157">
    <property type="entry name" value="PHOSPHATIDYLINOSITOL-GLYCAN BIOSYNTHESIS CLASS F PROTEIN-RELATED"/>
    <property type="match status" value="1"/>
</dbReference>
<dbReference type="EMBL" id="CP014167">
    <property type="protein sequence ID" value="ANS76161.1"/>
    <property type="molecule type" value="Genomic_DNA"/>
</dbReference>
<dbReference type="RefSeq" id="WP_068698542.1">
    <property type="nucleotide sequence ID" value="NZ_CP014167.1"/>
</dbReference>
<dbReference type="Proteomes" id="UP000092573">
    <property type="component" value="Chromosome"/>
</dbReference>
<name>A0A1B1N3Z3_9BACL</name>
<comment type="similarity">
    <text evidence="2">Belongs to the short-chain dehydrogenases/reductases (SDR) family.</text>
</comment>
<evidence type="ECO:0000313" key="3">
    <source>
        <dbReference type="EMBL" id="ANS76161.1"/>
    </source>
</evidence>
<dbReference type="AlphaFoldDB" id="A0A1B1N3Z3"/>
<organism evidence="3 4">
    <name type="scientific">Paenibacillus yonginensis</name>
    <dbReference type="NCBI Taxonomy" id="1462996"/>
    <lineage>
        <taxon>Bacteria</taxon>
        <taxon>Bacillati</taxon>
        <taxon>Bacillota</taxon>
        <taxon>Bacilli</taxon>
        <taxon>Bacillales</taxon>
        <taxon>Paenibacillaceae</taxon>
        <taxon>Paenibacillus</taxon>
    </lineage>
</organism>
<dbReference type="STRING" id="1462996.AWM70_17515"/>
<protein>
    <submittedName>
        <fullName evidence="3">Short-chain dehydrogenase</fullName>
    </submittedName>
</protein>
<dbReference type="InterPro" id="IPR036291">
    <property type="entry name" value="NAD(P)-bd_dom_sf"/>
</dbReference>
<dbReference type="GO" id="GO:0016491">
    <property type="term" value="F:oxidoreductase activity"/>
    <property type="evidence" value="ECO:0007669"/>
    <property type="project" value="UniProtKB-KW"/>
</dbReference>
<sequence>MGKRTKKIAVITGATSGIGELAAIELAKQGIQLVLTARSEERAEATLRRIREVSPEAEVKVYYGNLSVLKEVQRMGEEISKDHPVINILINNAGLHAFEQRITAEGYPEMIAVNYFAPWCLTQQLKSSLQASGQARVINVASEASRNYGKFKLPGDLTDTTPFSARGSSAIYGKTKLYNIMFTKELARRWAGTGIEAFALNPGFNVTGLGRELRFAALLEKILKFLRLGDPRYGAEIIVRLATAAEYKGHSGGYYNVKTGTELVPVSLADDPFMQKKLWEETEKLLKNQVGSDLSLQV</sequence>
<dbReference type="PANTHER" id="PTHR43157:SF31">
    <property type="entry name" value="PHOSPHATIDYLINOSITOL-GLYCAN BIOSYNTHESIS CLASS F PROTEIN"/>
    <property type="match status" value="1"/>
</dbReference>
<dbReference type="OrthoDB" id="9809821at2"/>
<evidence type="ECO:0000256" key="1">
    <source>
        <dbReference type="ARBA" id="ARBA00023002"/>
    </source>
</evidence>
<dbReference type="Pfam" id="PF00106">
    <property type="entry name" value="adh_short"/>
    <property type="match status" value="1"/>
</dbReference>